<evidence type="ECO:0000259" key="1">
    <source>
        <dbReference type="Pfam" id="PF15648"/>
    </source>
</evidence>
<gene>
    <name evidence="2" type="ORF">JY651_49525</name>
</gene>
<keyword evidence="3" id="KW-1185">Reference proteome</keyword>
<protein>
    <recommendedName>
        <fullName evidence="1">Tox-REase-5 domain-containing protein</fullName>
    </recommendedName>
</protein>
<dbReference type="Proteomes" id="UP000662747">
    <property type="component" value="Chromosome"/>
</dbReference>
<dbReference type="Pfam" id="PF15648">
    <property type="entry name" value="Tox-REase-5"/>
    <property type="match status" value="1"/>
</dbReference>
<proteinExistence type="predicted"/>
<dbReference type="EMBL" id="CP071090">
    <property type="protein sequence ID" value="QSQ23046.1"/>
    <property type="molecule type" value="Genomic_DNA"/>
</dbReference>
<reference evidence="2 3" key="1">
    <citation type="submission" date="2021-02" db="EMBL/GenBank/DDBJ databases">
        <title>De Novo genome assembly of isolated myxobacteria.</title>
        <authorList>
            <person name="Stevens D.C."/>
        </authorList>
    </citation>
    <scope>NUCLEOTIDE SEQUENCE [LARGE SCALE GENOMIC DNA]</scope>
    <source>
        <strain evidence="3">SCPEA02</strain>
    </source>
</reference>
<feature type="domain" description="Tox-REase-5" evidence="1">
    <location>
        <begin position="344"/>
        <end position="423"/>
    </location>
</feature>
<evidence type="ECO:0000313" key="2">
    <source>
        <dbReference type="EMBL" id="QSQ23046.1"/>
    </source>
</evidence>
<dbReference type="InterPro" id="IPR028904">
    <property type="entry name" value="Tox-REase-5_dom"/>
</dbReference>
<name>A0ABX7NX87_9BACT</name>
<accession>A0ABX7NX87</accession>
<organism evidence="2 3">
    <name type="scientific">Pyxidicoccus parkwayensis</name>
    <dbReference type="NCBI Taxonomy" id="2813578"/>
    <lineage>
        <taxon>Bacteria</taxon>
        <taxon>Pseudomonadati</taxon>
        <taxon>Myxococcota</taxon>
        <taxon>Myxococcia</taxon>
        <taxon>Myxococcales</taxon>
        <taxon>Cystobacterineae</taxon>
        <taxon>Myxococcaceae</taxon>
        <taxon>Pyxidicoccus</taxon>
    </lineage>
</organism>
<sequence>MTHQRGRVVAMSSPVVVAREGVQLDAFEQVLVAAGVDSAKALPPRDEDLTPDEAARLLALLLSRRVTLDSFAPGLTASHLLREVLAGGEVSREELLRRVARFTHVAVLRPDGYLAWARSGRTQQRVGAVQWSDGSFRAGPFELGRFYSGKGGAFRLLDDRLRDAGGGALAEVYDDADYLGRSLDGAEEAFIELAAAMGQLLTRPMDSLVELRNLPAGLAALVASSPEYLERFRHMTRGEQVKALSKLTTSLIATWGAASGTTRMVTGALRGAEATVPVLSLSAEGALVMEQVSVPVGQMATVLGGGPGAAIILQRALTGSRAMPPADGPGKWEPVSESMSQAAREYQAQVTGAPEGLAYNVRGVKFDGYTNGVLLETKGPGYAKFLKNGSFRSWFRGADGLLQQAERQFKAAMGTRIQWHFAEREVADAVRAMLRESELGDIQVVFTPVR</sequence>
<evidence type="ECO:0000313" key="3">
    <source>
        <dbReference type="Proteomes" id="UP000662747"/>
    </source>
</evidence>